<reference evidence="1 2" key="1">
    <citation type="submission" date="2018-08" db="EMBL/GenBank/DDBJ databases">
        <title>A genome reference for cultivated species of the human gut microbiota.</title>
        <authorList>
            <person name="Zou Y."/>
            <person name="Xue W."/>
            <person name="Luo G."/>
        </authorList>
    </citation>
    <scope>NUCLEOTIDE SEQUENCE [LARGE SCALE GENOMIC DNA]</scope>
    <source>
        <strain evidence="1 2">AF05-4</strain>
    </source>
</reference>
<gene>
    <name evidence="1" type="ORF">DWV41_02785</name>
</gene>
<dbReference type="EMBL" id="QSBD01000002">
    <property type="protein sequence ID" value="RGX00164.1"/>
    <property type="molecule type" value="Genomic_DNA"/>
</dbReference>
<sequence length="76" mass="8863">MANAAFKYQSEIDVLINEGAKLPPLSEPQNKDAYRYVFREINPNNHKPVYIQNPQRIISDTDKKRINTSRICIILF</sequence>
<comment type="caution">
    <text evidence="1">The sequence shown here is derived from an EMBL/GenBank/DDBJ whole genome shotgun (WGS) entry which is preliminary data.</text>
</comment>
<organism evidence="1 2">
    <name type="scientific">Bacteroides stercoris</name>
    <dbReference type="NCBI Taxonomy" id="46506"/>
    <lineage>
        <taxon>Bacteria</taxon>
        <taxon>Pseudomonadati</taxon>
        <taxon>Bacteroidota</taxon>
        <taxon>Bacteroidia</taxon>
        <taxon>Bacteroidales</taxon>
        <taxon>Bacteroidaceae</taxon>
        <taxon>Bacteroides</taxon>
    </lineage>
</organism>
<proteinExistence type="predicted"/>
<protein>
    <submittedName>
        <fullName evidence="1">Uncharacterized protein</fullName>
    </submittedName>
</protein>
<evidence type="ECO:0000313" key="1">
    <source>
        <dbReference type="EMBL" id="RGX00164.1"/>
    </source>
</evidence>
<dbReference type="AlphaFoldDB" id="A0A413E5U3"/>
<evidence type="ECO:0000313" key="2">
    <source>
        <dbReference type="Proteomes" id="UP000284777"/>
    </source>
</evidence>
<accession>A0A413E5U3</accession>
<name>A0A413E5U3_BACSE</name>
<dbReference type="Proteomes" id="UP000284777">
    <property type="component" value="Unassembled WGS sequence"/>
</dbReference>